<name>A0A163JXP5_9BACL</name>
<dbReference type="InterPro" id="IPR003610">
    <property type="entry name" value="CBM5/12"/>
</dbReference>
<dbReference type="InterPro" id="IPR013783">
    <property type="entry name" value="Ig-like_fold"/>
</dbReference>
<dbReference type="STRING" id="59843.A3958_13055"/>
<feature type="domain" description="Fibronectin type-III" evidence="6">
    <location>
        <begin position="216"/>
        <end position="298"/>
    </location>
</feature>
<dbReference type="Pfam" id="PF00041">
    <property type="entry name" value="fn3"/>
    <property type="match status" value="1"/>
</dbReference>
<dbReference type="Gene3D" id="2.60.40.10">
    <property type="entry name" value="Immunoglobulins"/>
    <property type="match status" value="1"/>
</dbReference>
<dbReference type="Pfam" id="PF03067">
    <property type="entry name" value="LPMO_10"/>
    <property type="match status" value="1"/>
</dbReference>
<keyword evidence="8" id="KW-1185">Reference proteome</keyword>
<dbReference type="InterPro" id="IPR051024">
    <property type="entry name" value="GlcNAc_Chitin_IntDeg"/>
</dbReference>
<proteinExistence type="predicted"/>
<dbReference type="Gene3D" id="2.10.10.20">
    <property type="entry name" value="Carbohydrate-binding module superfamily 5/12"/>
    <property type="match status" value="1"/>
</dbReference>
<dbReference type="SUPFAM" id="SSF51055">
    <property type="entry name" value="Carbohydrate binding domain"/>
    <property type="match status" value="1"/>
</dbReference>
<evidence type="ECO:0000256" key="4">
    <source>
        <dbReference type="ARBA" id="ARBA00022801"/>
    </source>
</evidence>
<keyword evidence="5" id="KW-0624">Polysaccharide degradation</keyword>
<dbReference type="CDD" id="cd12215">
    <property type="entry name" value="ChiC_BD"/>
    <property type="match status" value="1"/>
</dbReference>
<dbReference type="EMBL" id="LWMH01000001">
    <property type="protein sequence ID" value="KZS46859.1"/>
    <property type="molecule type" value="Genomic_DNA"/>
</dbReference>
<dbReference type="PROSITE" id="PS50853">
    <property type="entry name" value="FN3"/>
    <property type="match status" value="1"/>
</dbReference>
<comment type="caution">
    <text evidence="7">The sequence shown here is derived from an EMBL/GenBank/DDBJ whole genome shotgun (WGS) entry which is preliminary data.</text>
</comment>
<dbReference type="GO" id="GO:0005576">
    <property type="term" value="C:extracellular region"/>
    <property type="evidence" value="ECO:0007669"/>
    <property type="project" value="UniProtKB-SubCell"/>
</dbReference>
<reference evidence="7" key="1">
    <citation type="journal article" date="2016" name="Genome Announc.">
        <title>Draft genomes of two strains of Paenibacillus glucanolyticus with capability to degrade lignocellulose.</title>
        <authorList>
            <person name="Mathews S.L."/>
            <person name="Pawlak J."/>
            <person name="Grunden A.M."/>
        </authorList>
    </citation>
    <scope>NUCLEOTIDE SEQUENCE [LARGE SCALE GENOMIC DNA]</scope>
    <source>
        <strain evidence="7">SLM1</strain>
    </source>
</reference>
<evidence type="ECO:0000256" key="3">
    <source>
        <dbReference type="ARBA" id="ARBA00022729"/>
    </source>
</evidence>
<protein>
    <submittedName>
        <fullName evidence="7">Chitin-binding protein</fullName>
    </submittedName>
</protein>
<evidence type="ECO:0000256" key="5">
    <source>
        <dbReference type="ARBA" id="ARBA00023326"/>
    </source>
</evidence>
<dbReference type="InterPro" id="IPR004302">
    <property type="entry name" value="Cellulose/chitin-bd_N"/>
</dbReference>
<dbReference type="GO" id="GO:0004553">
    <property type="term" value="F:hydrolase activity, hydrolyzing O-glycosyl compounds"/>
    <property type="evidence" value="ECO:0007669"/>
    <property type="project" value="InterPro"/>
</dbReference>
<dbReference type="OrthoDB" id="2702399at2"/>
<accession>A0A163JXP5</accession>
<keyword evidence="2" id="KW-0964">Secreted</keyword>
<dbReference type="PANTHER" id="PTHR34823:SF1">
    <property type="entry name" value="CHITIN-BINDING TYPE-4 DOMAIN-CONTAINING PROTEIN"/>
    <property type="match status" value="1"/>
</dbReference>
<dbReference type="RefSeq" id="WP_006208124.1">
    <property type="nucleotide sequence ID" value="NZ_CP147845.1"/>
</dbReference>
<dbReference type="GO" id="GO:0030246">
    <property type="term" value="F:carbohydrate binding"/>
    <property type="evidence" value="ECO:0007669"/>
    <property type="project" value="InterPro"/>
</dbReference>
<keyword evidence="5" id="KW-0119">Carbohydrate metabolism</keyword>
<sequence length="345" mass="36176">MTLSLPNKAWLKNLIIAGSTMLLMALFMVLFADKAFAHGYVDSPGSRAILCKQGQNTDCGAIVYEPQSLEAPKGWPNAGPADGKIASAGGVFPKLDEQSATRWSKVSITPGTKTFQWHLTANHATASWKYYITKDGWNQNAPLSRASFDLTPFCSIDYGGAKPPTNYASTCNVPAKSGYHVILAVWEVADTPNAFYNAIDVDFGGGGGTPNPGVPAPTGLTSPSQTSSSVSLAWTASTGASSYEIYRNGTLVGTSTTTSYNNTGLTAGTSYTYTVVAVNSSGSKSSASAPLTVSTSGGSTAYPAWSATAVYTNGNKVSHNGVNYEAKWWTQGETPGSAEVWKVIP</sequence>
<evidence type="ECO:0000259" key="6">
    <source>
        <dbReference type="PROSITE" id="PS50853"/>
    </source>
</evidence>
<dbReference type="GO" id="GO:0000272">
    <property type="term" value="P:polysaccharide catabolic process"/>
    <property type="evidence" value="ECO:0007669"/>
    <property type="project" value="UniProtKB-KW"/>
</dbReference>
<evidence type="ECO:0000313" key="7">
    <source>
        <dbReference type="EMBL" id="KZS46859.1"/>
    </source>
</evidence>
<dbReference type="PANTHER" id="PTHR34823">
    <property type="entry name" value="GLCNAC-BINDING PROTEIN A"/>
    <property type="match status" value="1"/>
</dbReference>
<evidence type="ECO:0000313" key="8">
    <source>
        <dbReference type="Proteomes" id="UP000076796"/>
    </source>
</evidence>
<dbReference type="InterPro" id="IPR036573">
    <property type="entry name" value="CBM_sf_5/12"/>
</dbReference>
<organism evidence="7 8">
    <name type="scientific">Paenibacillus glucanolyticus</name>
    <dbReference type="NCBI Taxonomy" id="59843"/>
    <lineage>
        <taxon>Bacteria</taxon>
        <taxon>Bacillati</taxon>
        <taxon>Bacillota</taxon>
        <taxon>Bacilli</taxon>
        <taxon>Bacillales</taxon>
        <taxon>Paenibacillaceae</taxon>
        <taxon>Paenibacillus</taxon>
    </lineage>
</organism>
<dbReference type="Gene3D" id="2.70.50.50">
    <property type="entry name" value="chitin-binding protein cbp21"/>
    <property type="match status" value="1"/>
</dbReference>
<dbReference type="Proteomes" id="UP000076796">
    <property type="component" value="Unassembled WGS sequence"/>
</dbReference>
<dbReference type="InterPro" id="IPR014756">
    <property type="entry name" value="Ig_E-set"/>
</dbReference>
<dbReference type="SUPFAM" id="SSF49265">
    <property type="entry name" value="Fibronectin type III"/>
    <property type="match status" value="1"/>
</dbReference>
<evidence type="ECO:0000256" key="1">
    <source>
        <dbReference type="ARBA" id="ARBA00004613"/>
    </source>
</evidence>
<keyword evidence="3" id="KW-0732">Signal</keyword>
<dbReference type="SUPFAM" id="SSF81296">
    <property type="entry name" value="E set domains"/>
    <property type="match status" value="1"/>
</dbReference>
<dbReference type="InterPro" id="IPR036116">
    <property type="entry name" value="FN3_sf"/>
</dbReference>
<dbReference type="GeneID" id="97557782"/>
<comment type="subcellular location">
    <subcellularLocation>
        <location evidence="1">Secreted</location>
    </subcellularLocation>
</comment>
<dbReference type="SMART" id="SM00060">
    <property type="entry name" value="FN3"/>
    <property type="match status" value="1"/>
</dbReference>
<dbReference type="AlphaFoldDB" id="A0A163JXP5"/>
<keyword evidence="4" id="KW-0378">Hydrolase</keyword>
<gene>
    <name evidence="7" type="ORF">AWU65_13470</name>
</gene>
<dbReference type="CDD" id="cd21177">
    <property type="entry name" value="LPMO_AA10"/>
    <property type="match status" value="1"/>
</dbReference>
<dbReference type="FunFam" id="2.70.50.50:FF:000001">
    <property type="entry name" value="Chitin-binding protein"/>
    <property type="match status" value="1"/>
</dbReference>
<dbReference type="SMART" id="SM00495">
    <property type="entry name" value="ChtBD3"/>
    <property type="match status" value="1"/>
</dbReference>
<dbReference type="Pfam" id="PF02839">
    <property type="entry name" value="CBM_5_12"/>
    <property type="match status" value="1"/>
</dbReference>
<dbReference type="InterPro" id="IPR003961">
    <property type="entry name" value="FN3_dom"/>
</dbReference>
<evidence type="ECO:0000256" key="2">
    <source>
        <dbReference type="ARBA" id="ARBA00022525"/>
    </source>
</evidence>